<organism evidence="2 3">
    <name type="scientific">Stylosanthes scabra</name>
    <dbReference type="NCBI Taxonomy" id="79078"/>
    <lineage>
        <taxon>Eukaryota</taxon>
        <taxon>Viridiplantae</taxon>
        <taxon>Streptophyta</taxon>
        <taxon>Embryophyta</taxon>
        <taxon>Tracheophyta</taxon>
        <taxon>Spermatophyta</taxon>
        <taxon>Magnoliopsida</taxon>
        <taxon>eudicotyledons</taxon>
        <taxon>Gunneridae</taxon>
        <taxon>Pentapetalae</taxon>
        <taxon>rosids</taxon>
        <taxon>fabids</taxon>
        <taxon>Fabales</taxon>
        <taxon>Fabaceae</taxon>
        <taxon>Papilionoideae</taxon>
        <taxon>50 kb inversion clade</taxon>
        <taxon>dalbergioids sensu lato</taxon>
        <taxon>Dalbergieae</taxon>
        <taxon>Pterocarpus clade</taxon>
        <taxon>Stylosanthes</taxon>
    </lineage>
</organism>
<evidence type="ECO:0000313" key="2">
    <source>
        <dbReference type="EMBL" id="MED6169151.1"/>
    </source>
</evidence>
<dbReference type="EMBL" id="JASCZI010151091">
    <property type="protein sequence ID" value="MED6169151.1"/>
    <property type="molecule type" value="Genomic_DNA"/>
</dbReference>
<name>A0ABU6VAD5_9FABA</name>
<gene>
    <name evidence="2" type="ORF">PIB30_018678</name>
</gene>
<feature type="compositionally biased region" description="Basic and acidic residues" evidence="1">
    <location>
        <begin position="14"/>
        <end position="23"/>
    </location>
</feature>
<reference evidence="2 3" key="1">
    <citation type="journal article" date="2023" name="Plants (Basel)">
        <title>Bridging the Gap: Combining Genomics and Transcriptomics Approaches to Understand Stylosanthes scabra, an Orphan Legume from the Brazilian Caatinga.</title>
        <authorList>
            <person name="Ferreira-Neto J.R.C."/>
            <person name="da Silva M.D."/>
            <person name="Binneck E."/>
            <person name="de Melo N.F."/>
            <person name="da Silva R.H."/>
            <person name="de Melo A.L.T.M."/>
            <person name="Pandolfi V."/>
            <person name="Bustamante F.O."/>
            <person name="Brasileiro-Vidal A.C."/>
            <person name="Benko-Iseppon A.M."/>
        </authorList>
    </citation>
    <scope>NUCLEOTIDE SEQUENCE [LARGE SCALE GENOMIC DNA]</scope>
    <source>
        <tissue evidence="2">Leaves</tissue>
    </source>
</reference>
<accession>A0ABU6VAD5</accession>
<dbReference type="PANTHER" id="PTHR35687">
    <property type="entry name" value="OS07G0516700 PROTEIN"/>
    <property type="match status" value="1"/>
</dbReference>
<protein>
    <submittedName>
        <fullName evidence="2">Uncharacterized protein</fullName>
    </submittedName>
</protein>
<keyword evidence="3" id="KW-1185">Reference proteome</keyword>
<sequence>MGAYRGRKVNGYSKLEKEDSEEKMHRRAQFLIYKELKKADSSRNKPCVMRIRMLKLKTKIGNTLRRINKRIFSSSTCGVIKSQVKALKKQFMIGRRKILQS</sequence>
<dbReference type="PANTHER" id="PTHR35687:SF2">
    <property type="match status" value="1"/>
</dbReference>
<dbReference type="Proteomes" id="UP001341840">
    <property type="component" value="Unassembled WGS sequence"/>
</dbReference>
<evidence type="ECO:0000313" key="3">
    <source>
        <dbReference type="Proteomes" id="UP001341840"/>
    </source>
</evidence>
<feature type="region of interest" description="Disordered" evidence="1">
    <location>
        <begin position="1"/>
        <end position="23"/>
    </location>
</feature>
<proteinExistence type="predicted"/>
<comment type="caution">
    <text evidence="2">The sequence shown here is derived from an EMBL/GenBank/DDBJ whole genome shotgun (WGS) entry which is preliminary data.</text>
</comment>
<evidence type="ECO:0000256" key="1">
    <source>
        <dbReference type="SAM" id="MobiDB-lite"/>
    </source>
</evidence>